<dbReference type="Proteomes" id="UP000214720">
    <property type="component" value="Unassembled WGS sequence"/>
</dbReference>
<dbReference type="InterPro" id="IPR037401">
    <property type="entry name" value="SnoaL-like"/>
</dbReference>
<dbReference type="EMBL" id="MTHB01000041">
    <property type="protein sequence ID" value="OXC79428.1"/>
    <property type="molecule type" value="Genomic_DNA"/>
</dbReference>
<dbReference type="SUPFAM" id="SSF54427">
    <property type="entry name" value="NTF2-like"/>
    <property type="match status" value="1"/>
</dbReference>
<dbReference type="Gene3D" id="3.10.450.50">
    <property type="match status" value="1"/>
</dbReference>
<reference evidence="3" key="1">
    <citation type="submission" date="2017-01" db="EMBL/GenBank/DDBJ databases">
        <title>Genome Analysis of Deinococcus marmoris KOPRI26562.</title>
        <authorList>
            <person name="Kim J.H."/>
            <person name="Oh H.-M."/>
        </authorList>
    </citation>
    <scope>NUCLEOTIDE SEQUENCE [LARGE SCALE GENOMIC DNA]</scope>
    <source>
        <strain evidence="3">PAMC 26633</strain>
    </source>
</reference>
<evidence type="ECO:0000313" key="2">
    <source>
        <dbReference type="EMBL" id="OXC79428.1"/>
    </source>
</evidence>
<evidence type="ECO:0000313" key="3">
    <source>
        <dbReference type="Proteomes" id="UP000214720"/>
    </source>
</evidence>
<dbReference type="Pfam" id="PF12680">
    <property type="entry name" value="SnoaL_2"/>
    <property type="match status" value="1"/>
</dbReference>
<organism evidence="2 3">
    <name type="scientific">Caballeronia sordidicola</name>
    <name type="common">Burkholderia sordidicola</name>
    <dbReference type="NCBI Taxonomy" id="196367"/>
    <lineage>
        <taxon>Bacteria</taxon>
        <taxon>Pseudomonadati</taxon>
        <taxon>Pseudomonadota</taxon>
        <taxon>Betaproteobacteria</taxon>
        <taxon>Burkholderiales</taxon>
        <taxon>Burkholderiaceae</taxon>
        <taxon>Caballeronia</taxon>
    </lineage>
</organism>
<accession>A0A226X9A4</accession>
<dbReference type="AlphaFoldDB" id="A0A226X9A4"/>
<dbReference type="InterPro" id="IPR032710">
    <property type="entry name" value="NTF2-like_dom_sf"/>
</dbReference>
<feature type="domain" description="SnoaL-like" evidence="1">
    <location>
        <begin position="28"/>
        <end position="127"/>
    </location>
</feature>
<sequence>MTEAIRVDAAARYVPPTSEQLAAARDIVGRFAEHWDHPRADDLRELMHPDTQNLIPPMKTPGNREDVVELFRQVLQQLPDLRIAVERWAPTENAVMIEWRASASVAGQPLSWTGVDRFCLQGDRMIEGRVYWDTRELAERIAATVGQA</sequence>
<name>A0A226X9A4_CABSO</name>
<proteinExistence type="predicted"/>
<protein>
    <recommendedName>
        <fullName evidence="1">SnoaL-like domain-containing protein</fullName>
    </recommendedName>
</protein>
<dbReference type="RefSeq" id="WP_179258226.1">
    <property type="nucleotide sequence ID" value="NZ_MTHB01000041.1"/>
</dbReference>
<comment type="caution">
    <text evidence="2">The sequence shown here is derived from an EMBL/GenBank/DDBJ whole genome shotgun (WGS) entry which is preliminary data.</text>
</comment>
<gene>
    <name evidence="2" type="ORF">BSU04_07030</name>
</gene>
<evidence type="ECO:0000259" key="1">
    <source>
        <dbReference type="Pfam" id="PF12680"/>
    </source>
</evidence>